<dbReference type="SUPFAM" id="SSF50346">
    <property type="entry name" value="PRC-barrel domain"/>
    <property type="match status" value="1"/>
</dbReference>
<evidence type="ECO:0000256" key="2">
    <source>
        <dbReference type="ARBA" id="ARBA00022517"/>
    </source>
</evidence>
<keyword evidence="4 5" id="KW-0143">Chaperone</keyword>
<dbReference type="PANTHER" id="PTHR33692:SF1">
    <property type="entry name" value="RIBOSOME MATURATION FACTOR RIMM"/>
    <property type="match status" value="1"/>
</dbReference>
<keyword evidence="3 5" id="KW-0698">rRNA processing</keyword>
<name>A0A222P5J8_9GAMM</name>
<keyword evidence="9" id="KW-1185">Reference proteome</keyword>
<dbReference type="Proteomes" id="UP000201728">
    <property type="component" value="Chromosome"/>
</dbReference>
<comment type="subcellular location">
    <subcellularLocation>
        <location evidence="5">Cytoplasm</location>
    </subcellularLocation>
</comment>
<dbReference type="EMBL" id="CP016397">
    <property type="protein sequence ID" value="ASQ47130.1"/>
    <property type="molecule type" value="Genomic_DNA"/>
</dbReference>
<dbReference type="GO" id="GO:0006364">
    <property type="term" value="P:rRNA processing"/>
    <property type="evidence" value="ECO:0007669"/>
    <property type="project" value="UniProtKB-UniRule"/>
</dbReference>
<dbReference type="NCBIfam" id="TIGR02273">
    <property type="entry name" value="16S_RimM"/>
    <property type="match status" value="1"/>
</dbReference>
<dbReference type="Pfam" id="PF01782">
    <property type="entry name" value="RimM"/>
    <property type="match status" value="1"/>
</dbReference>
<dbReference type="GO" id="GO:0005737">
    <property type="term" value="C:cytoplasm"/>
    <property type="evidence" value="ECO:0007669"/>
    <property type="project" value="UniProtKB-SubCell"/>
</dbReference>
<gene>
    <name evidence="5 8" type="primary">rimM</name>
    <name evidence="8" type="ORF">clem_12985</name>
</gene>
<organism evidence="8 9">
    <name type="scientific">Legionella clemsonensis</name>
    <dbReference type="NCBI Taxonomy" id="1867846"/>
    <lineage>
        <taxon>Bacteria</taxon>
        <taxon>Pseudomonadati</taxon>
        <taxon>Pseudomonadota</taxon>
        <taxon>Gammaproteobacteria</taxon>
        <taxon>Legionellales</taxon>
        <taxon>Legionellaceae</taxon>
        <taxon>Legionella</taxon>
    </lineage>
</organism>
<dbReference type="AlphaFoldDB" id="A0A222P5J8"/>
<dbReference type="Gene3D" id="2.40.30.60">
    <property type="entry name" value="RimM"/>
    <property type="match status" value="1"/>
</dbReference>
<keyword evidence="2 5" id="KW-0690">Ribosome biogenesis</keyword>
<dbReference type="InterPro" id="IPR002676">
    <property type="entry name" value="RimM_N"/>
</dbReference>
<proteinExistence type="inferred from homology"/>
<feature type="domain" description="RimM N-terminal" evidence="6">
    <location>
        <begin position="10"/>
        <end position="91"/>
    </location>
</feature>
<evidence type="ECO:0000259" key="7">
    <source>
        <dbReference type="Pfam" id="PF24986"/>
    </source>
</evidence>
<dbReference type="SUPFAM" id="SSF50447">
    <property type="entry name" value="Translation proteins"/>
    <property type="match status" value="1"/>
</dbReference>
<protein>
    <recommendedName>
        <fullName evidence="5">Ribosome maturation factor RimM</fullName>
    </recommendedName>
</protein>
<feature type="domain" description="Ribosome maturation factor RimM PRC barrel" evidence="7">
    <location>
        <begin position="102"/>
        <end position="166"/>
    </location>
</feature>
<comment type="subunit">
    <text evidence="5">Binds ribosomal protein uS19.</text>
</comment>
<evidence type="ECO:0000256" key="1">
    <source>
        <dbReference type="ARBA" id="ARBA00022490"/>
    </source>
</evidence>
<reference evidence="9" key="1">
    <citation type="submission" date="2016-07" db="EMBL/GenBank/DDBJ databases">
        <authorList>
            <person name="Florea S."/>
            <person name="Webb J.S."/>
            <person name="Jaromczyk J."/>
            <person name="Schardl C.L."/>
        </authorList>
    </citation>
    <scope>NUCLEOTIDE SEQUENCE [LARGE SCALE GENOMIC DNA]</scope>
    <source>
        <strain evidence="9">CDC-D5610</strain>
    </source>
</reference>
<dbReference type="Gene3D" id="2.30.30.240">
    <property type="entry name" value="PRC-barrel domain"/>
    <property type="match status" value="1"/>
</dbReference>
<comment type="domain">
    <text evidence="5">The PRC barrel domain binds ribosomal protein uS19.</text>
</comment>
<evidence type="ECO:0000313" key="8">
    <source>
        <dbReference type="EMBL" id="ASQ47130.1"/>
    </source>
</evidence>
<keyword evidence="1 5" id="KW-0963">Cytoplasm</keyword>
<comment type="function">
    <text evidence="5">An accessory protein needed during the final step in the assembly of 30S ribosomal subunit, possibly for assembly of the head region. Essential for efficient processing of 16S rRNA. May be needed both before and after RbfA during the maturation of 16S rRNA. It has affinity for free ribosomal 30S subunits but not for 70S ribosomes.</text>
</comment>
<dbReference type="KEGG" id="lcd:clem_12985"/>
<evidence type="ECO:0000313" key="9">
    <source>
        <dbReference type="Proteomes" id="UP000201728"/>
    </source>
</evidence>
<dbReference type="HAMAP" id="MF_00014">
    <property type="entry name" value="Ribosome_mat_RimM"/>
    <property type="match status" value="1"/>
</dbReference>
<dbReference type="GO" id="GO:0042274">
    <property type="term" value="P:ribosomal small subunit biogenesis"/>
    <property type="evidence" value="ECO:0007669"/>
    <property type="project" value="UniProtKB-UniRule"/>
</dbReference>
<dbReference type="RefSeq" id="WP_094091903.1">
    <property type="nucleotide sequence ID" value="NZ_CP016397.1"/>
</dbReference>
<dbReference type="InterPro" id="IPR011033">
    <property type="entry name" value="PRC_barrel-like_sf"/>
</dbReference>
<comment type="similarity">
    <text evidence="5">Belongs to the RimM family.</text>
</comment>
<dbReference type="PANTHER" id="PTHR33692">
    <property type="entry name" value="RIBOSOME MATURATION FACTOR RIMM"/>
    <property type="match status" value="1"/>
</dbReference>
<evidence type="ECO:0000256" key="3">
    <source>
        <dbReference type="ARBA" id="ARBA00022552"/>
    </source>
</evidence>
<sequence length="169" mass="19507">MDKVTERIIVGRFGRPHGIKGFIAVHSFTDPRDNILRYTDWHVYLNKQWQPLKILHVEMNEKFILAQIEGYSEREQVASLTNADIAVSRDQLPALEEGEYYWHELINMQVVNQQGILLGTVVEIMPTGANDVLVIQGEKRYLVPYLPGQFIADINASQRIITVDWDPEF</sequence>
<evidence type="ECO:0000256" key="5">
    <source>
        <dbReference type="HAMAP-Rule" id="MF_00014"/>
    </source>
</evidence>
<dbReference type="GO" id="GO:0043022">
    <property type="term" value="F:ribosome binding"/>
    <property type="evidence" value="ECO:0007669"/>
    <property type="project" value="InterPro"/>
</dbReference>
<evidence type="ECO:0000259" key="6">
    <source>
        <dbReference type="Pfam" id="PF01782"/>
    </source>
</evidence>
<dbReference type="InterPro" id="IPR056792">
    <property type="entry name" value="PRC_RimM"/>
</dbReference>
<dbReference type="InterPro" id="IPR009000">
    <property type="entry name" value="Transl_B-barrel_sf"/>
</dbReference>
<dbReference type="InterPro" id="IPR036976">
    <property type="entry name" value="RimM_N_sf"/>
</dbReference>
<dbReference type="OrthoDB" id="9783509at2"/>
<dbReference type="GO" id="GO:0005840">
    <property type="term" value="C:ribosome"/>
    <property type="evidence" value="ECO:0007669"/>
    <property type="project" value="InterPro"/>
</dbReference>
<evidence type="ECO:0000256" key="4">
    <source>
        <dbReference type="ARBA" id="ARBA00023186"/>
    </source>
</evidence>
<accession>A0A222P5J8</accession>
<dbReference type="Pfam" id="PF24986">
    <property type="entry name" value="PRC_RimM"/>
    <property type="match status" value="1"/>
</dbReference>
<dbReference type="InterPro" id="IPR011961">
    <property type="entry name" value="RimM"/>
</dbReference>